<evidence type="ECO:0000313" key="3">
    <source>
        <dbReference type="Proteomes" id="UP001208114"/>
    </source>
</evidence>
<protein>
    <submittedName>
        <fullName evidence="2">EpsG family protein</fullName>
    </submittedName>
</protein>
<organism evidence="2 3">
    <name type="scientific">Chryseobacterium gilvum</name>
    <dbReference type="NCBI Taxonomy" id="2976534"/>
    <lineage>
        <taxon>Bacteria</taxon>
        <taxon>Pseudomonadati</taxon>
        <taxon>Bacteroidota</taxon>
        <taxon>Flavobacteriia</taxon>
        <taxon>Flavobacteriales</taxon>
        <taxon>Weeksellaceae</taxon>
        <taxon>Chryseobacterium group</taxon>
        <taxon>Chryseobacterium</taxon>
    </lineage>
</organism>
<feature type="transmembrane region" description="Helical" evidence="1">
    <location>
        <begin position="324"/>
        <end position="341"/>
    </location>
</feature>
<evidence type="ECO:0000313" key="2">
    <source>
        <dbReference type="EMBL" id="MCU7615074.1"/>
    </source>
</evidence>
<reference evidence="3" key="1">
    <citation type="submission" date="2023-07" db="EMBL/GenBank/DDBJ databases">
        <title>Chryseobacterium sp. GMJ5 Genome sequencing and assembly.</title>
        <authorList>
            <person name="Jung Y."/>
        </authorList>
    </citation>
    <scope>NUCLEOTIDE SEQUENCE [LARGE SCALE GENOMIC DNA]</scope>
    <source>
        <strain evidence="3">GMJ5</strain>
    </source>
</reference>
<keyword evidence="3" id="KW-1185">Reference proteome</keyword>
<feature type="transmembrane region" description="Helical" evidence="1">
    <location>
        <begin position="24"/>
        <end position="43"/>
    </location>
</feature>
<feature type="transmembrane region" description="Helical" evidence="1">
    <location>
        <begin position="83"/>
        <end position="103"/>
    </location>
</feature>
<dbReference type="Pfam" id="PF14897">
    <property type="entry name" value="EpsG"/>
    <property type="match status" value="1"/>
</dbReference>
<name>A0ABT2VZL3_9FLAO</name>
<feature type="transmembrane region" description="Helical" evidence="1">
    <location>
        <begin position="133"/>
        <end position="148"/>
    </location>
</feature>
<comment type="caution">
    <text evidence="2">The sequence shown here is derived from an EMBL/GenBank/DDBJ whole genome shotgun (WGS) entry which is preliminary data.</text>
</comment>
<keyword evidence="1" id="KW-1133">Transmembrane helix</keyword>
<proteinExistence type="predicted"/>
<gene>
    <name evidence="2" type="ORF">N0B16_11550</name>
</gene>
<feature type="transmembrane region" description="Helical" evidence="1">
    <location>
        <begin position="154"/>
        <end position="178"/>
    </location>
</feature>
<keyword evidence="1" id="KW-0472">Membrane</keyword>
<feature type="transmembrane region" description="Helical" evidence="1">
    <location>
        <begin position="190"/>
        <end position="216"/>
    </location>
</feature>
<feature type="transmembrane region" description="Helical" evidence="1">
    <location>
        <begin position="268"/>
        <end position="286"/>
    </location>
</feature>
<dbReference type="Proteomes" id="UP001208114">
    <property type="component" value="Unassembled WGS sequence"/>
</dbReference>
<dbReference type="RefSeq" id="WP_262991097.1">
    <property type="nucleotide sequence ID" value="NZ_JAOTEN010000003.1"/>
</dbReference>
<dbReference type="InterPro" id="IPR049458">
    <property type="entry name" value="EpsG-like"/>
</dbReference>
<sequence length="346" mass="40569">MILLLFILFTIVSIFFIIDTKNKVVSISIIIVLAILLILTAGFRDKDIDNDYYIYFDKWRTNNMKADVEYSFILIKDIIKNHFNLSFIYLLLTYATLGVVAKLHGIKKLSPFLYGSILIYLSHYYILHEITQIRIGVATGFLLISFYYKSKNDYVNFFVFMIIAIFFHQSSSMALFLILVNNTKKNLKPYLFLVPAGYLLYFSNTYFNLSIPIPYFQSKIEVYKEATEAGFIEDSTINVFNILFLLRIAILYLLVYFEDRISIHLPSFFFLIKTYAISLFTFLFFSDIPVFAFRIQELFGVVEIILFPSIIFIFSARFMWIGKLIVWCLALGLLLIDIYYIKLVSR</sequence>
<feature type="transmembrane region" description="Helical" evidence="1">
    <location>
        <begin position="236"/>
        <end position="256"/>
    </location>
</feature>
<feature type="transmembrane region" description="Helical" evidence="1">
    <location>
        <begin position="298"/>
        <end position="317"/>
    </location>
</feature>
<keyword evidence="1" id="KW-0812">Transmembrane</keyword>
<dbReference type="EMBL" id="JAOTEN010000003">
    <property type="protein sequence ID" value="MCU7615074.1"/>
    <property type="molecule type" value="Genomic_DNA"/>
</dbReference>
<accession>A0ABT2VZL3</accession>
<evidence type="ECO:0000256" key="1">
    <source>
        <dbReference type="SAM" id="Phobius"/>
    </source>
</evidence>